<proteinExistence type="predicted"/>
<evidence type="ECO:0000313" key="2">
    <source>
        <dbReference type="Proteomes" id="UP001292094"/>
    </source>
</evidence>
<name>A0AAE1TT29_9EUCA</name>
<accession>A0AAE1TT29</accession>
<protein>
    <submittedName>
        <fullName evidence="1">Uncharacterized protein</fullName>
    </submittedName>
</protein>
<sequence length="156" mass="17975">MHVDFNACKTPRRLPLQQARNRTGQGQVEVITSVWFHKSGEENRQCRFRFKSDCLTLTPFPHTASFTTTTTTHSLRYLQHNTITTNPFSFRLQHYPPTPHHHQYHIFTSLPPLPPPPHYLTFHITSTTLTVPPSPTTIVVFIRHHSTGLNLITTNT</sequence>
<gene>
    <name evidence="1" type="ORF">Pmani_030966</name>
</gene>
<dbReference type="AlphaFoldDB" id="A0AAE1TT29"/>
<reference evidence="1" key="1">
    <citation type="submission" date="2023-11" db="EMBL/GenBank/DDBJ databases">
        <title>Genome assemblies of two species of porcelain crab, Petrolisthes cinctipes and Petrolisthes manimaculis (Anomura: Porcellanidae).</title>
        <authorList>
            <person name="Angst P."/>
        </authorList>
    </citation>
    <scope>NUCLEOTIDE SEQUENCE</scope>
    <source>
        <strain evidence="1">PB745_02</strain>
        <tissue evidence="1">Gill</tissue>
    </source>
</reference>
<organism evidence="1 2">
    <name type="scientific">Petrolisthes manimaculis</name>
    <dbReference type="NCBI Taxonomy" id="1843537"/>
    <lineage>
        <taxon>Eukaryota</taxon>
        <taxon>Metazoa</taxon>
        <taxon>Ecdysozoa</taxon>
        <taxon>Arthropoda</taxon>
        <taxon>Crustacea</taxon>
        <taxon>Multicrustacea</taxon>
        <taxon>Malacostraca</taxon>
        <taxon>Eumalacostraca</taxon>
        <taxon>Eucarida</taxon>
        <taxon>Decapoda</taxon>
        <taxon>Pleocyemata</taxon>
        <taxon>Anomura</taxon>
        <taxon>Galatheoidea</taxon>
        <taxon>Porcellanidae</taxon>
        <taxon>Petrolisthes</taxon>
    </lineage>
</organism>
<keyword evidence="2" id="KW-1185">Reference proteome</keyword>
<dbReference type="EMBL" id="JAWZYT010003832">
    <property type="protein sequence ID" value="KAK4296541.1"/>
    <property type="molecule type" value="Genomic_DNA"/>
</dbReference>
<dbReference type="Proteomes" id="UP001292094">
    <property type="component" value="Unassembled WGS sequence"/>
</dbReference>
<comment type="caution">
    <text evidence="1">The sequence shown here is derived from an EMBL/GenBank/DDBJ whole genome shotgun (WGS) entry which is preliminary data.</text>
</comment>
<evidence type="ECO:0000313" key="1">
    <source>
        <dbReference type="EMBL" id="KAK4296541.1"/>
    </source>
</evidence>